<reference evidence="3 4" key="1">
    <citation type="submission" date="2013-02" db="EMBL/GenBank/DDBJ databases">
        <title>Genome sequence of Clostridium saccharoperbutylacetonicum N1-4(HMT).</title>
        <authorList>
            <person name="Poehlein A."/>
            <person name="Daniel R."/>
        </authorList>
    </citation>
    <scope>NUCLEOTIDE SEQUENCE [LARGE SCALE GENOMIC DNA]</scope>
    <source>
        <strain evidence="4">N1-4(HMT)</strain>
    </source>
</reference>
<organism evidence="3 4">
    <name type="scientific">Clostridium saccharoperbutylacetonicum N1-4(HMT)</name>
    <dbReference type="NCBI Taxonomy" id="931276"/>
    <lineage>
        <taxon>Bacteria</taxon>
        <taxon>Bacillati</taxon>
        <taxon>Bacillota</taxon>
        <taxon>Clostridia</taxon>
        <taxon>Eubacteriales</taxon>
        <taxon>Clostridiaceae</taxon>
        <taxon>Clostridium</taxon>
    </lineage>
</organism>
<dbReference type="EMBL" id="CP004121">
    <property type="protein sequence ID" value="AGF55671.1"/>
    <property type="molecule type" value="Genomic_DNA"/>
</dbReference>
<dbReference type="OrthoDB" id="5846020at2"/>
<name>M1MLL3_9CLOT</name>
<dbReference type="HOGENOM" id="CLU_753990_0_0_9"/>
<dbReference type="eggNOG" id="COG5492">
    <property type="taxonomic scope" value="Bacteria"/>
</dbReference>
<evidence type="ECO:0000256" key="1">
    <source>
        <dbReference type="SAM" id="MobiDB-lite"/>
    </source>
</evidence>
<evidence type="ECO:0000313" key="4">
    <source>
        <dbReference type="Proteomes" id="UP000011728"/>
    </source>
</evidence>
<feature type="chain" id="PRO_5004015741" evidence="2">
    <location>
        <begin position="33"/>
        <end position="375"/>
    </location>
</feature>
<dbReference type="Gene3D" id="3.40.50.1820">
    <property type="entry name" value="alpha/beta hydrolase"/>
    <property type="match status" value="1"/>
</dbReference>
<accession>M1MLL3</accession>
<dbReference type="PATRIC" id="fig|931276.5.peg.1889"/>
<dbReference type="InterPro" id="IPR029058">
    <property type="entry name" value="AB_hydrolase_fold"/>
</dbReference>
<protein>
    <submittedName>
        <fullName evidence="3">Cell adhesion domain-containing protein</fullName>
    </submittedName>
</protein>
<dbReference type="Proteomes" id="UP000011728">
    <property type="component" value="Chromosome"/>
</dbReference>
<proteinExistence type="predicted"/>
<sequence>MKNYFKKFCLMFVMVFTVISVGLIQNGTMASAATTYDAKTLDTGIYWFGKGNVSQKFVSGESNKYFDSSKPTVIYIHGWQKDKTEKLYREIFNPSHNDSSYGADVDTVNYWVDKGWNIGIFYWNQLSDESEVKDAEAKIWTTSGSKGMRWRKVDGSYNSINVPTVSAAQLFVDDYVKAMKNFSGSEIRLAGHSLGSQMVINGGMLISNLVDSGTISSNILPDRICLLDPFWSKGEKSYLDNKWTGEVSRNYVTSLKTKGVVFEQYKSSNINDLWIGDSNDGMKQLTAFIDVYPDYTGLINQASKHGASRDLYFYSMGFDAPAEMVNGVDTGNDAGYAPTSTSRILEMMNSKYKWTQNAGKSTNTPADDNFNKTTK</sequence>
<keyword evidence="2" id="KW-0732">Signal</keyword>
<keyword evidence="4" id="KW-1185">Reference proteome</keyword>
<feature type="signal peptide" evidence="2">
    <location>
        <begin position="1"/>
        <end position="32"/>
    </location>
</feature>
<feature type="region of interest" description="Disordered" evidence="1">
    <location>
        <begin position="356"/>
        <end position="375"/>
    </location>
</feature>
<dbReference type="RefSeq" id="WP_015391992.1">
    <property type="nucleotide sequence ID" value="NC_020291.1"/>
</dbReference>
<dbReference type="SUPFAM" id="SSF53474">
    <property type="entry name" value="alpha/beta-Hydrolases"/>
    <property type="match status" value="1"/>
</dbReference>
<gene>
    <name evidence="3" type="ORF">Cspa_c19010</name>
</gene>
<evidence type="ECO:0000256" key="2">
    <source>
        <dbReference type="SAM" id="SignalP"/>
    </source>
</evidence>
<dbReference type="AlphaFoldDB" id="M1MLL3"/>
<dbReference type="KEGG" id="csr:Cspa_c19010"/>
<evidence type="ECO:0000313" key="3">
    <source>
        <dbReference type="EMBL" id="AGF55671.1"/>
    </source>
</evidence>